<dbReference type="AlphaFoldDB" id="A0A3B3QJ99"/>
<dbReference type="Proteomes" id="UP000261540">
    <property type="component" value="Unplaced"/>
</dbReference>
<keyword evidence="1" id="KW-0472">Membrane</keyword>
<protein>
    <submittedName>
        <fullName evidence="2">Uncharacterized protein</fullName>
    </submittedName>
</protein>
<feature type="transmembrane region" description="Helical" evidence="1">
    <location>
        <begin position="79"/>
        <end position="101"/>
    </location>
</feature>
<proteinExistence type="predicted"/>
<name>A0A3B3QJ99_9TELE</name>
<feature type="transmembrane region" description="Helical" evidence="1">
    <location>
        <begin position="25"/>
        <end position="43"/>
    </location>
</feature>
<evidence type="ECO:0000256" key="1">
    <source>
        <dbReference type="SAM" id="Phobius"/>
    </source>
</evidence>
<reference evidence="2" key="1">
    <citation type="submission" date="2025-08" db="UniProtKB">
        <authorList>
            <consortium name="Ensembl"/>
        </authorList>
    </citation>
    <scope>IDENTIFICATION</scope>
</reference>
<evidence type="ECO:0000313" key="2">
    <source>
        <dbReference type="Ensembl" id="ENSPKIP00000006832.1"/>
    </source>
</evidence>
<evidence type="ECO:0000313" key="3">
    <source>
        <dbReference type="Proteomes" id="UP000261540"/>
    </source>
</evidence>
<keyword evidence="1" id="KW-0812">Transmembrane</keyword>
<keyword evidence="3" id="KW-1185">Reference proteome</keyword>
<accession>A0A3B3QJ99</accession>
<dbReference type="STRING" id="1676925.ENSPKIP00000006832"/>
<organism evidence="2 3">
    <name type="scientific">Paramormyrops kingsleyae</name>
    <dbReference type="NCBI Taxonomy" id="1676925"/>
    <lineage>
        <taxon>Eukaryota</taxon>
        <taxon>Metazoa</taxon>
        <taxon>Chordata</taxon>
        <taxon>Craniata</taxon>
        <taxon>Vertebrata</taxon>
        <taxon>Euteleostomi</taxon>
        <taxon>Actinopterygii</taxon>
        <taxon>Neopterygii</taxon>
        <taxon>Teleostei</taxon>
        <taxon>Osteoglossocephala</taxon>
        <taxon>Osteoglossomorpha</taxon>
        <taxon>Osteoglossiformes</taxon>
        <taxon>Mormyridae</taxon>
        <taxon>Paramormyrops</taxon>
    </lineage>
</organism>
<feature type="transmembrane region" description="Helical" evidence="1">
    <location>
        <begin position="55"/>
        <end position="72"/>
    </location>
</feature>
<dbReference type="Ensembl" id="ENSPKIT00000030869.1">
    <property type="protein sequence ID" value="ENSPKIP00000006832.1"/>
    <property type="gene ID" value="ENSPKIG00000022959.1"/>
</dbReference>
<reference evidence="2" key="2">
    <citation type="submission" date="2025-09" db="UniProtKB">
        <authorList>
            <consortium name="Ensembl"/>
        </authorList>
    </citation>
    <scope>IDENTIFICATION</scope>
</reference>
<sequence>RRVFHSHMQQIKMAFKGKVADTKTVVLHLILCLVIFYTLYYMIGSICFGAFSNFSFTKLTFLSSGLLFAAVVRRWVWDYALTVTLLHVLLTSVATTNWQWWDLNPRLQRDWSLNPAP</sequence>
<keyword evidence="1" id="KW-1133">Transmembrane helix</keyword>